<dbReference type="Proteomes" id="UP000800981">
    <property type="component" value="Unassembled WGS sequence"/>
</dbReference>
<organism evidence="4 5">
    <name type="scientific">Motilibacter deserti</name>
    <dbReference type="NCBI Taxonomy" id="2714956"/>
    <lineage>
        <taxon>Bacteria</taxon>
        <taxon>Bacillati</taxon>
        <taxon>Actinomycetota</taxon>
        <taxon>Actinomycetes</taxon>
        <taxon>Motilibacterales</taxon>
        <taxon>Motilibacteraceae</taxon>
        <taxon>Motilibacter</taxon>
    </lineage>
</organism>
<accession>A0ABX0GNN3</accession>
<feature type="coiled-coil region" evidence="1">
    <location>
        <begin position="340"/>
        <end position="367"/>
    </location>
</feature>
<dbReference type="Pfam" id="PF08448">
    <property type="entry name" value="PAS_4"/>
    <property type="match status" value="1"/>
</dbReference>
<name>A0ABX0GNN3_9ACTN</name>
<dbReference type="Pfam" id="PF16927">
    <property type="entry name" value="HisKA_7TM"/>
    <property type="match status" value="1"/>
</dbReference>
<keyword evidence="2" id="KW-0472">Membrane</keyword>
<dbReference type="CDD" id="cd01949">
    <property type="entry name" value="GGDEF"/>
    <property type="match status" value="1"/>
</dbReference>
<feature type="transmembrane region" description="Helical" evidence="2">
    <location>
        <begin position="6"/>
        <end position="24"/>
    </location>
</feature>
<keyword evidence="1" id="KW-0175">Coiled coil</keyword>
<dbReference type="PROSITE" id="PS50887">
    <property type="entry name" value="GGDEF"/>
    <property type="match status" value="1"/>
</dbReference>
<feature type="transmembrane region" description="Helical" evidence="2">
    <location>
        <begin position="175"/>
        <end position="195"/>
    </location>
</feature>
<dbReference type="PANTHER" id="PTHR45138">
    <property type="entry name" value="REGULATORY COMPONENTS OF SENSORY TRANSDUCTION SYSTEM"/>
    <property type="match status" value="1"/>
</dbReference>
<reference evidence="4 5" key="1">
    <citation type="submission" date="2020-03" db="EMBL/GenBank/DDBJ databases">
        <title>Two novel Motilibacter sp.</title>
        <authorList>
            <person name="Liu S."/>
        </authorList>
    </citation>
    <scope>NUCLEOTIDE SEQUENCE [LARGE SCALE GENOMIC DNA]</scope>
    <source>
        <strain evidence="4 5">E257</strain>
    </source>
</reference>
<dbReference type="InterPro" id="IPR000160">
    <property type="entry name" value="GGDEF_dom"/>
</dbReference>
<dbReference type="Gene3D" id="3.30.450.20">
    <property type="entry name" value="PAS domain"/>
    <property type="match status" value="1"/>
</dbReference>
<dbReference type="NCBIfam" id="TIGR00254">
    <property type="entry name" value="GGDEF"/>
    <property type="match status" value="1"/>
</dbReference>
<feature type="transmembrane region" description="Helical" evidence="2">
    <location>
        <begin position="60"/>
        <end position="86"/>
    </location>
</feature>
<dbReference type="PANTHER" id="PTHR45138:SF9">
    <property type="entry name" value="DIGUANYLATE CYCLASE DGCM-RELATED"/>
    <property type="match status" value="1"/>
</dbReference>
<dbReference type="Gene3D" id="3.30.70.270">
    <property type="match status" value="1"/>
</dbReference>
<comment type="caution">
    <text evidence="4">The sequence shown here is derived from an EMBL/GenBank/DDBJ whole genome shotgun (WGS) entry which is preliminary data.</text>
</comment>
<keyword evidence="5" id="KW-1185">Reference proteome</keyword>
<dbReference type="EMBL" id="JAANNP010000001">
    <property type="protein sequence ID" value="NHC12446.1"/>
    <property type="molecule type" value="Genomic_DNA"/>
</dbReference>
<dbReference type="InterPro" id="IPR013656">
    <property type="entry name" value="PAS_4"/>
</dbReference>
<feature type="transmembrane region" description="Helical" evidence="2">
    <location>
        <begin position="142"/>
        <end position="163"/>
    </location>
</feature>
<keyword evidence="2" id="KW-0812">Transmembrane</keyword>
<dbReference type="SUPFAM" id="SSF55785">
    <property type="entry name" value="PYP-like sensor domain (PAS domain)"/>
    <property type="match status" value="1"/>
</dbReference>
<feature type="transmembrane region" description="Helical" evidence="2">
    <location>
        <begin position="31"/>
        <end position="48"/>
    </location>
</feature>
<gene>
    <name evidence="4" type="ORF">G9H71_01440</name>
</gene>
<dbReference type="Pfam" id="PF00990">
    <property type="entry name" value="GGDEF"/>
    <property type="match status" value="1"/>
</dbReference>
<dbReference type="InterPro" id="IPR000014">
    <property type="entry name" value="PAS"/>
</dbReference>
<sequence>MQEPLVSLFLLSSVVSAGTALLAWRHRRSSPAATALAVAMLGLAWWSGSQAVLHSALPYAVLRTALALVFVGVGGAVAGFYCLGRVVAAPDWRPTRRLAALLCLEPACTVALGFLNPGSLFYRSVAAVGDPPVIEREIGPLYLAHAAFCYALLVWPVVALVRHRRQLPAAYRPQVTSLLLASTIPMAVELPAVLLGFPDDYTPVVFVLSGLAASWAVFRQGLLRLVPVARDLVVDTVTDAILVIDPLGRVLDINASGLALLRRLRPSTPDRLIGLPAVELIGPTVVGELDRGQLRDVVEAAPGCYLDFRISLLHDARGRQLGRVVVARDVSEQHAQQLALEAANASLEAQLAEIDRLRARLAEEATRDSLTGLHNRRYLVRALDRALSAGRAAGRPVAVVLIDVDHFKRVNDTYGHGAGDRALKAVARILQSSLRRGETLARYGGEEFVLVIPGATLDTAVARAEALRGACAAQPLRTRGDGAVRVTLSAGVAVTDGSDGRTASTLLDSADTALYAAKAEGRDRVIAERLTAPR</sequence>
<dbReference type="InterPro" id="IPR050469">
    <property type="entry name" value="Diguanylate_Cyclase"/>
</dbReference>
<dbReference type="SUPFAM" id="SSF55073">
    <property type="entry name" value="Nucleotide cyclase"/>
    <property type="match status" value="1"/>
</dbReference>
<feature type="transmembrane region" description="Helical" evidence="2">
    <location>
        <begin position="201"/>
        <end position="218"/>
    </location>
</feature>
<evidence type="ECO:0000259" key="3">
    <source>
        <dbReference type="PROSITE" id="PS50887"/>
    </source>
</evidence>
<keyword evidence="2" id="KW-1133">Transmembrane helix</keyword>
<feature type="transmembrane region" description="Helical" evidence="2">
    <location>
        <begin position="98"/>
        <end position="122"/>
    </location>
</feature>
<evidence type="ECO:0000313" key="4">
    <source>
        <dbReference type="EMBL" id="NHC12446.1"/>
    </source>
</evidence>
<dbReference type="SMART" id="SM00267">
    <property type="entry name" value="GGDEF"/>
    <property type="match status" value="1"/>
</dbReference>
<evidence type="ECO:0000256" key="1">
    <source>
        <dbReference type="SAM" id="Coils"/>
    </source>
</evidence>
<dbReference type="CDD" id="cd00130">
    <property type="entry name" value="PAS"/>
    <property type="match status" value="1"/>
</dbReference>
<dbReference type="RefSeq" id="WP_166276731.1">
    <property type="nucleotide sequence ID" value="NZ_JAANNP010000001.1"/>
</dbReference>
<dbReference type="InterPro" id="IPR043128">
    <property type="entry name" value="Rev_trsase/Diguanyl_cyclase"/>
</dbReference>
<dbReference type="InterPro" id="IPR031621">
    <property type="entry name" value="HisKA_7TM"/>
</dbReference>
<protein>
    <submittedName>
        <fullName evidence="4">DUF2339 domain-containing protein</fullName>
    </submittedName>
</protein>
<feature type="domain" description="GGDEF" evidence="3">
    <location>
        <begin position="395"/>
        <end position="530"/>
    </location>
</feature>
<evidence type="ECO:0000256" key="2">
    <source>
        <dbReference type="SAM" id="Phobius"/>
    </source>
</evidence>
<evidence type="ECO:0000313" key="5">
    <source>
        <dbReference type="Proteomes" id="UP000800981"/>
    </source>
</evidence>
<dbReference type="InterPro" id="IPR029787">
    <property type="entry name" value="Nucleotide_cyclase"/>
</dbReference>
<proteinExistence type="predicted"/>
<dbReference type="InterPro" id="IPR035965">
    <property type="entry name" value="PAS-like_dom_sf"/>
</dbReference>